<dbReference type="AlphaFoldDB" id="A0A0A2C181"/>
<sequence>MTPEEEYKKDCAELKAHYTSLQVELQKMLLEITFDEGREPTNKERIKLDLLMKKLNS</sequence>
<evidence type="ECO:0008006" key="3">
    <source>
        <dbReference type="Google" id="ProtNLM"/>
    </source>
</evidence>
<reference evidence="2" key="1">
    <citation type="journal article" date="2014" name="Sci. Data">
        <title>Genomes of diverse isolates of the marine cyanobacterium Prochlorococcus.</title>
        <authorList>
            <person name="Biller S."/>
            <person name="Berube P."/>
            <person name="Thompson J."/>
            <person name="Kelly L."/>
            <person name="Roggensack S."/>
            <person name="Awad L."/>
            <person name="Roache-Johnson K."/>
            <person name="Ding H."/>
            <person name="Giovannoni S.J."/>
            <person name="Moore L.R."/>
            <person name="Chisholm S.W."/>
        </authorList>
    </citation>
    <scope>NUCLEOTIDE SEQUENCE [LARGE SCALE GENOMIC DNA]</scope>
    <source>
        <strain evidence="2">PAC1</strain>
    </source>
</reference>
<gene>
    <name evidence="1" type="ORF">EV03_1667</name>
</gene>
<protein>
    <recommendedName>
        <fullName evidence="3">Protein family PM-1</fullName>
    </recommendedName>
</protein>
<organism evidence="1 2">
    <name type="scientific">Prochlorococcus marinus str. PAC1</name>
    <dbReference type="NCBI Taxonomy" id="59924"/>
    <lineage>
        <taxon>Bacteria</taxon>
        <taxon>Bacillati</taxon>
        <taxon>Cyanobacteriota</taxon>
        <taxon>Cyanophyceae</taxon>
        <taxon>Synechococcales</taxon>
        <taxon>Prochlorococcaceae</taxon>
        <taxon>Prochlorococcus</taxon>
    </lineage>
</organism>
<evidence type="ECO:0000313" key="2">
    <source>
        <dbReference type="Proteomes" id="UP000030392"/>
    </source>
</evidence>
<dbReference type="EMBL" id="JNAX01000015">
    <property type="protein sequence ID" value="KGG19287.1"/>
    <property type="molecule type" value="Genomic_DNA"/>
</dbReference>
<proteinExistence type="predicted"/>
<comment type="caution">
    <text evidence="1">The sequence shown here is derived from an EMBL/GenBank/DDBJ whole genome shotgun (WGS) entry which is preliminary data.</text>
</comment>
<evidence type="ECO:0000313" key="1">
    <source>
        <dbReference type="EMBL" id="KGG19287.1"/>
    </source>
</evidence>
<name>A0A0A2C181_PROMR</name>
<dbReference type="Proteomes" id="UP000030392">
    <property type="component" value="Unassembled WGS sequence"/>
</dbReference>
<dbReference type="RefSeq" id="WP_193743157.1">
    <property type="nucleotide sequence ID" value="NZ_CP138967.1"/>
</dbReference>
<accession>A0A0A2C181</accession>